<comment type="function">
    <text evidence="10">Orphan receptor. May bind to a neuropeptide and may regulate nociceptor function and/or development, including the sensation or modulation of pain.</text>
</comment>
<name>A0A6I8PFG9_ORNAN</name>
<dbReference type="SUPFAM" id="SSF81321">
    <property type="entry name" value="Family A G protein-coupled receptor-like"/>
    <property type="match status" value="1"/>
</dbReference>
<evidence type="ECO:0000256" key="6">
    <source>
        <dbReference type="ARBA" id="ARBA00023136"/>
    </source>
</evidence>
<dbReference type="PRINTS" id="PR00237">
    <property type="entry name" value="GPCRRHODOPSN"/>
</dbReference>
<evidence type="ECO:0000256" key="12">
    <source>
        <dbReference type="RuleBase" id="RU000688"/>
    </source>
</evidence>
<feature type="transmembrane region" description="Helical" evidence="14">
    <location>
        <begin position="202"/>
        <end position="226"/>
    </location>
</feature>
<evidence type="ECO:0000259" key="15">
    <source>
        <dbReference type="PROSITE" id="PS50262"/>
    </source>
</evidence>
<evidence type="ECO:0000256" key="13">
    <source>
        <dbReference type="SAM" id="MobiDB-lite"/>
    </source>
</evidence>
<dbReference type="Pfam" id="PF00001">
    <property type="entry name" value="7tm_1"/>
    <property type="match status" value="1"/>
</dbReference>
<evidence type="ECO:0000256" key="1">
    <source>
        <dbReference type="ARBA" id="ARBA00004651"/>
    </source>
</evidence>
<evidence type="ECO:0000313" key="17">
    <source>
        <dbReference type="Proteomes" id="UP000002279"/>
    </source>
</evidence>
<organism evidence="16 17">
    <name type="scientific">Ornithorhynchus anatinus</name>
    <name type="common">Duckbill platypus</name>
    <dbReference type="NCBI Taxonomy" id="9258"/>
    <lineage>
        <taxon>Eukaryota</taxon>
        <taxon>Metazoa</taxon>
        <taxon>Chordata</taxon>
        <taxon>Craniata</taxon>
        <taxon>Vertebrata</taxon>
        <taxon>Euteleostomi</taxon>
        <taxon>Mammalia</taxon>
        <taxon>Monotremata</taxon>
        <taxon>Ornithorhynchidae</taxon>
        <taxon>Ornithorhynchus</taxon>
    </lineage>
</organism>
<keyword evidence="4 14" id="KW-1133">Transmembrane helix</keyword>
<feature type="transmembrane region" description="Helical" evidence="14">
    <location>
        <begin position="159"/>
        <end position="182"/>
    </location>
</feature>
<dbReference type="KEGG" id="oaa:100087065"/>
<dbReference type="InterPro" id="IPR000276">
    <property type="entry name" value="GPCR_Rhodpsn"/>
</dbReference>
<dbReference type="GO" id="GO:0004930">
    <property type="term" value="F:G protein-coupled receptor activity"/>
    <property type="evidence" value="ECO:0000318"/>
    <property type="project" value="GO_Central"/>
</dbReference>
<keyword evidence="2" id="KW-1003">Cell membrane</keyword>
<feature type="domain" description="G-protein coupled receptors family 1 profile" evidence="15">
    <location>
        <begin position="62"/>
        <end position="292"/>
    </location>
</feature>
<evidence type="ECO:0000256" key="3">
    <source>
        <dbReference type="ARBA" id="ARBA00022692"/>
    </source>
</evidence>
<dbReference type="GeneID" id="100087065"/>
<reference evidence="16" key="3">
    <citation type="submission" date="2025-09" db="UniProtKB">
        <authorList>
            <consortium name="Ensembl"/>
        </authorList>
    </citation>
    <scope>IDENTIFICATION</scope>
    <source>
        <strain evidence="16">Glennie</strain>
    </source>
</reference>
<evidence type="ECO:0000256" key="8">
    <source>
        <dbReference type="ARBA" id="ARBA00023180"/>
    </source>
</evidence>
<keyword evidence="17" id="KW-1185">Reference proteome</keyword>
<dbReference type="RefSeq" id="XP_028915144.1">
    <property type="nucleotide sequence ID" value="XM_029059311.2"/>
</dbReference>
<keyword evidence="3 12" id="KW-0812">Transmembrane</keyword>
<dbReference type="OrthoDB" id="9896011at2759"/>
<dbReference type="InterPro" id="IPR017452">
    <property type="entry name" value="GPCR_Rhodpsn_7TM"/>
</dbReference>
<dbReference type="GO" id="GO:0007186">
    <property type="term" value="P:G protein-coupled receptor signaling pathway"/>
    <property type="evidence" value="ECO:0000318"/>
    <property type="project" value="GO_Central"/>
</dbReference>
<comment type="similarity">
    <text evidence="12">Belongs to the G-protein coupled receptor 1 family.</text>
</comment>
<dbReference type="InterPro" id="IPR026228">
    <property type="entry name" value="MRGPCRF"/>
</dbReference>
<keyword evidence="6 14" id="KW-0472">Membrane</keyword>
<dbReference type="PANTHER" id="PTHR11334:SF3">
    <property type="entry name" value="MAS-RELATED G-PROTEIN COUPLED RECEPTOR MEMBER F"/>
    <property type="match status" value="1"/>
</dbReference>
<dbReference type="Proteomes" id="UP000002279">
    <property type="component" value="Chromosome 3"/>
</dbReference>
<dbReference type="OMA" id="RILGLCM"/>
<dbReference type="PRINTS" id="PR02108">
    <property type="entry name" value="MRGPCRFAMILY"/>
</dbReference>
<feature type="region of interest" description="Disordered" evidence="13">
    <location>
        <begin position="1"/>
        <end position="27"/>
    </location>
</feature>
<feature type="transmembrane region" description="Helical" evidence="14">
    <location>
        <begin position="47"/>
        <end position="70"/>
    </location>
</feature>
<keyword evidence="8" id="KW-0325">Glycoprotein</keyword>
<dbReference type="Bgee" id="ENSOANG00000043368">
    <property type="expression patterns" value="Expressed in fibroblast and 7 other cell types or tissues"/>
</dbReference>
<dbReference type="GeneTree" id="ENSGT01030000234639"/>
<dbReference type="InParanoid" id="A0A6I8PFG9"/>
<feature type="transmembrane region" description="Helical" evidence="14">
    <location>
        <begin position="274"/>
        <end position="295"/>
    </location>
</feature>
<evidence type="ECO:0000256" key="5">
    <source>
        <dbReference type="ARBA" id="ARBA00023040"/>
    </source>
</evidence>
<dbReference type="PANTHER" id="PTHR11334">
    <property type="entry name" value="MAS-RELATED G-PROTEIN COUPLED RECEPTOR"/>
    <property type="match status" value="1"/>
</dbReference>
<dbReference type="InterPro" id="IPR026234">
    <property type="entry name" value="MRGPCRFAMILY"/>
</dbReference>
<proteinExistence type="inferred from homology"/>
<protein>
    <recommendedName>
        <fullName evidence="11">Mas-related G-protein coupled receptor member F</fullName>
    </recommendedName>
</protein>
<feature type="transmembrane region" description="Helical" evidence="14">
    <location>
        <begin position="238"/>
        <end position="262"/>
    </location>
</feature>
<feature type="transmembrane region" description="Helical" evidence="14">
    <location>
        <begin position="82"/>
        <end position="102"/>
    </location>
</feature>
<keyword evidence="5 12" id="KW-0297">G-protein coupled receptor</keyword>
<dbReference type="AlphaFoldDB" id="A0A6I8PFG9"/>
<dbReference type="PROSITE" id="PS00237">
    <property type="entry name" value="G_PROTEIN_RECEP_F1_1"/>
    <property type="match status" value="1"/>
</dbReference>
<dbReference type="PRINTS" id="PR02112">
    <property type="entry name" value="MRGPCRF"/>
</dbReference>
<dbReference type="FunCoup" id="A0A6I8PFG9">
    <property type="interactions" value="68"/>
</dbReference>
<evidence type="ECO:0000256" key="2">
    <source>
        <dbReference type="ARBA" id="ARBA00022475"/>
    </source>
</evidence>
<evidence type="ECO:0000256" key="9">
    <source>
        <dbReference type="ARBA" id="ARBA00023224"/>
    </source>
</evidence>
<keyword evidence="7 12" id="KW-0675">Receptor</keyword>
<reference evidence="16 17" key="1">
    <citation type="journal article" date="2008" name="Nature">
        <title>Genome analysis of the platypus reveals unique signatures of evolution.</title>
        <authorList>
            <person name="Warren W.C."/>
            <person name="Hillier L.W."/>
            <person name="Marshall Graves J.A."/>
            <person name="Birney E."/>
            <person name="Ponting C.P."/>
            <person name="Grutzner F."/>
            <person name="Belov K."/>
            <person name="Miller W."/>
            <person name="Clarke L."/>
            <person name="Chinwalla A.T."/>
            <person name="Yang S.P."/>
            <person name="Heger A."/>
            <person name="Locke D.P."/>
            <person name="Miethke P."/>
            <person name="Waters P.D."/>
            <person name="Veyrunes F."/>
            <person name="Fulton L."/>
            <person name="Fulton B."/>
            <person name="Graves T."/>
            <person name="Wallis J."/>
            <person name="Puente X.S."/>
            <person name="Lopez-Otin C."/>
            <person name="Ordonez G.R."/>
            <person name="Eichler E.E."/>
            <person name="Chen L."/>
            <person name="Cheng Z."/>
            <person name="Deakin J.E."/>
            <person name="Alsop A."/>
            <person name="Thompson K."/>
            <person name="Kirby P."/>
            <person name="Papenfuss A.T."/>
            <person name="Wakefield M.J."/>
            <person name="Olender T."/>
            <person name="Lancet D."/>
            <person name="Huttley G.A."/>
            <person name="Smit A.F."/>
            <person name="Pask A."/>
            <person name="Temple-Smith P."/>
            <person name="Batzer M.A."/>
            <person name="Walker J.A."/>
            <person name="Konkel M.K."/>
            <person name="Harris R.S."/>
            <person name="Whittington C.M."/>
            <person name="Wong E.S."/>
            <person name="Gemmell N.J."/>
            <person name="Buschiazzo E."/>
            <person name="Vargas Jentzsch I.M."/>
            <person name="Merkel A."/>
            <person name="Schmitz J."/>
            <person name="Zemann A."/>
            <person name="Churakov G."/>
            <person name="Kriegs J.O."/>
            <person name="Brosius J."/>
            <person name="Murchison E.P."/>
            <person name="Sachidanandam R."/>
            <person name="Smith C."/>
            <person name="Hannon G.J."/>
            <person name="Tsend-Ayush E."/>
            <person name="McMillan D."/>
            <person name="Attenborough R."/>
            <person name="Rens W."/>
            <person name="Ferguson-Smith M."/>
            <person name="Lefevre C.M."/>
            <person name="Sharp J.A."/>
            <person name="Nicholas K.R."/>
            <person name="Ray D.A."/>
            <person name="Kube M."/>
            <person name="Reinhardt R."/>
            <person name="Pringle T.H."/>
            <person name="Taylor J."/>
            <person name="Jones R.C."/>
            <person name="Nixon B."/>
            <person name="Dacheux J.L."/>
            <person name="Niwa H."/>
            <person name="Sekita Y."/>
            <person name="Huang X."/>
            <person name="Stark A."/>
            <person name="Kheradpour P."/>
            <person name="Kellis M."/>
            <person name="Flicek P."/>
            <person name="Chen Y."/>
            <person name="Webber C."/>
            <person name="Hardison R."/>
            <person name="Nelson J."/>
            <person name="Hallsworth-Pepin K."/>
            <person name="Delehaunty K."/>
            <person name="Markovic C."/>
            <person name="Minx P."/>
            <person name="Feng Y."/>
            <person name="Kremitzki C."/>
            <person name="Mitreva M."/>
            <person name="Glasscock J."/>
            <person name="Wylie T."/>
            <person name="Wohldmann P."/>
            <person name="Thiru P."/>
            <person name="Nhan M.N."/>
            <person name="Pohl C.S."/>
            <person name="Smith S.M."/>
            <person name="Hou S."/>
            <person name="Nefedov M."/>
            <person name="de Jong P.J."/>
            <person name="Renfree M.B."/>
            <person name="Mardis E.R."/>
            <person name="Wilson R.K."/>
        </authorList>
    </citation>
    <scope>NUCLEOTIDE SEQUENCE [LARGE SCALE GENOMIC DNA]</scope>
    <source>
        <strain evidence="16 17">Glennie</strain>
    </source>
</reference>
<gene>
    <name evidence="16" type="primary">LOC100087065</name>
</gene>
<reference evidence="16" key="2">
    <citation type="submission" date="2025-08" db="UniProtKB">
        <authorList>
            <consortium name="Ensembl"/>
        </authorList>
    </citation>
    <scope>IDENTIFICATION</scope>
    <source>
        <strain evidence="16">Glennie</strain>
    </source>
</reference>
<evidence type="ECO:0000256" key="7">
    <source>
        <dbReference type="ARBA" id="ARBA00023170"/>
    </source>
</evidence>
<dbReference type="Gene3D" id="1.20.1070.10">
    <property type="entry name" value="Rhodopsin 7-helix transmembrane proteins"/>
    <property type="match status" value="1"/>
</dbReference>
<comment type="subcellular location">
    <subcellularLocation>
        <location evidence="1">Cell membrane</location>
        <topology evidence="1">Multi-pass membrane protein</topology>
    </subcellularLocation>
</comment>
<dbReference type="FunFam" id="1.20.1070.10:FF:000235">
    <property type="entry name" value="mas-related G-protein coupled receptor member F"/>
    <property type="match status" value="1"/>
</dbReference>
<dbReference type="Ensembl" id="ENSOANT00000053274.1">
    <property type="protein sequence ID" value="ENSOANP00000053560.1"/>
    <property type="gene ID" value="ENSOANG00000043368.1"/>
</dbReference>
<sequence>MAGNGSGSWETEPPKGSPAPERGGPPPSYLGDFVGSEGLWTSPVPAVVSYLLLLVCLVGLLGNGLALYLFGFRVKRNPFTVYVLHLAAADLAVLLSQAVRAVEDVGWPEGPLAAYLRSVTTTVGVLAFLAGVSLLAALSAERCASVVFPRWHRGRRPPHLAATTCALLWALSFVLTAAHTYLCAFLPQAGGQRAPCGRVKVALGVVTFLIFTPVMVLSSLGLIVRGQCLERRPRGERLSHVVLLAVSAFLFCSLFMSVNWFLSWVFAIPAPYPGYVVELFACGHCGAKPVLYFLAGRDRPKGFWEPLSLVLQRALGDEAQAGPGDGLTPNTVALEMQSETQLGKGGDPA</sequence>
<evidence type="ECO:0000256" key="10">
    <source>
        <dbReference type="ARBA" id="ARBA00059042"/>
    </source>
</evidence>
<evidence type="ECO:0000256" key="14">
    <source>
        <dbReference type="SAM" id="Phobius"/>
    </source>
</evidence>
<evidence type="ECO:0000313" key="16">
    <source>
        <dbReference type="Ensembl" id="ENSOANP00000053560.1"/>
    </source>
</evidence>
<evidence type="ECO:0000256" key="4">
    <source>
        <dbReference type="ARBA" id="ARBA00022989"/>
    </source>
</evidence>
<dbReference type="GO" id="GO:0005886">
    <property type="term" value="C:plasma membrane"/>
    <property type="evidence" value="ECO:0000318"/>
    <property type="project" value="GO_Central"/>
</dbReference>
<accession>A0A6I8PFG9</accession>
<dbReference type="PROSITE" id="PS50262">
    <property type="entry name" value="G_PROTEIN_RECEP_F1_2"/>
    <property type="match status" value="1"/>
</dbReference>
<evidence type="ECO:0000256" key="11">
    <source>
        <dbReference type="ARBA" id="ARBA00068779"/>
    </source>
</evidence>
<keyword evidence="9 12" id="KW-0807">Transducer</keyword>
<feature type="transmembrane region" description="Helical" evidence="14">
    <location>
        <begin position="114"/>
        <end position="138"/>
    </location>
</feature>